<gene>
    <name evidence="1" type="ORF">ILUMI_12991</name>
</gene>
<sequence>MSKNKKTGKKQHAKSLGDVTINDFANSTVCKNRLKKSSSNVTTIIKQLESDKSWDEKDDFDGDFNFVREENEDGTVSVVIKKGPRRRLKSCQDSCCEQVDEGKSYPLDIWFLISEYIRPEDVGRFAGICKTSFAVVCTAKFWFSLYKRYYQSVPSLPERLQPECMLRLYGLRTSVIRSLHYMYSPFINRLKAVTTFEKHPDVLLRRQCVLMWHQKQSKDWLYCFKLKEDTNMALPHSRRSETRHQPDLLEMLEDVSANPDENCRILQVTCLHFIAVPLVLGLTLTSVSLTLSQGFRHHRLQLGFGSGVHTCAYNALGGSNNATIILDPVINVKVLDWWHPLYPHDDNIEYLLNQE</sequence>
<protein>
    <recommendedName>
        <fullName evidence="3">Transmembrane protein 183A</fullName>
    </recommendedName>
</protein>
<comment type="caution">
    <text evidence="1">The sequence shown here is derived from an EMBL/GenBank/DDBJ whole genome shotgun (WGS) entry which is preliminary data.</text>
</comment>
<evidence type="ECO:0008006" key="3">
    <source>
        <dbReference type="Google" id="ProtNLM"/>
    </source>
</evidence>
<dbReference type="PANTHER" id="PTHR20988">
    <property type="entry name" value="TRANSMEMBRANE PROTEIN 183A-RELATED"/>
    <property type="match status" value="1"/>
</dbReference>
<dbReference type="EMBL" id="VTPC01008178">
    <property type="protein sequence ID" value="KAF2893183.1"/>
    <property type="molecule type" value="Genomic_DNA"/>
</dbReference>
<dbReference type="OrthoDB" id="5955317at2759"/>
<reference evidence="1" key="1">
    <citation type="submission" date="2019-08" db="EMBL/GenBank/DDBJ databases">
        <title>The genome of the North American firefly Photinus pyralis.</title>
        <authorList>
            <consortium name="Photinus pyralis genome working group"/>
            <person name="Fallon T.R."/>
            <person name="Sander Lower S.E."/>
            <person name="Weng J.-K."/>
        </authorList>
    </citation>
    <scope>NUCLEOTIDE SEQUENCE</scope>
    <source>
        <strain evidence="1">TRF0915ILg1</strain>
        <tissue evidence="1">Whole body</tissue>
    </source>
</reference>
<evidence type="ECO:0000313" key="1">
    <source>
        <dbReference type="EMBL" id="KAF2893183.1"/>
    </source>
</evidence>
<name>A0A8K0CT33_IGNLU</name>
<dbReference type="PANTHER" id="PTHR20988:SF2">
    <property type="entry name" value="TRANSMEMBRANE PROTEIN 183A-RELATED"/>
    <property type="match status" value="1"/>
</dbReference>
<organism evidence="1 2">
    <name type="scientific">Ignelater luminosus</name>
    <name type="common">Cucubano</name>
    <name type="synonym">Pyrophorus luminosus</name>
    <dbReference type="NCBI Taxonomy" id="2038154"/>
    <lineage>
        <taxon>Eukaryota</taxon>
        <taxon>Metazoa</taxon>
        <taxon>Ecdysozoa</taxon>
        <taxon>Arthropoda</taxon>
        <taxon>Hexapoda</taxon>
        <taxon>Insecta</taxon>
        <taxon>Pterygota</taxon>
        <taxon>Neoptera</taxon>
        <taxon>Endopterygota</taxon>
        <taxon>Coleoptera</taxon>
        <taxon>Polyphaga</taxon>
        <taxon>Elateriformia</taxon>
        <taxon>Elateroidea</taxon>
        <taxon>Elateridae</taxon>
        <taxon>Agrypninae</taxon>
        <taxon>Pyrophorini</taxon>
        <taxon>Ignelater</taxon>
    </lineage>
</organism>
<dbReference type="GO" id="GO:0019005">
    <property type="term" value="C:SCF ubiquitin ligase complex"/>
    <property type="evidence" value="ECO:0007669"/>
    <property type="project" value="TreeGrafter"/>
</dbReference>
<dbReference type="GO" id="GO:0031647">
    <property type="term" value="P:regulation of protein stability"/>
    <property type="evidence" value="ECO:0007669"/>
    <property type="project" value="TreeGrafter"/>
</dbReference>
<proteinExistence type="predicted"/>
<dbReference type="AlphaFoldDB" id="A0A8K0CT33"/>
<accession>A0A8K0CT33</accession>
<dbReference type="InterPro" id="IPR026509">
    <property type="entry name" value="TMEM183"/>
</dbReference>
<evidence type="ECO:0000313" key="2">
    <source>
        <dbReference type="Proteomes" id="UP000801492"/>
    </source>
</evidence>
<dbReference type="Proteomes" id="UP000801492">
    <property type="component" value="Unassembled WGS sequence"/>
</dbReference>
<keyword evidence="2" id="KW-1185">Reference proteome</keyword>